<feature type="region of interest" description="Disordered" evidence="1">
    <location>
        <begin position="125"/>
        <end position="152"/>
    </location>
</feature>
<sequence>MNFMTTFLGNASSSCLDAASSFSGVLERHCSGFLSSLSYFSPDQSGGAEPAGRQIRWRDSSHRDLGRDKMDNSPWVGLPPPRAAKTHTYALFPDRVSDDSVCLPRLDVVFLRALRSGTLVAEAAKQRRSGSQSHGDGTGLSAVSLHRSSRDKSNENLINNSAELSENWAAVTISELLGTEVTRELEGVFLRENVNCAEQQQQQQKDDNNIKILHDAVYLRKF</sequence>
<evidence type="ECO:0000313" key="3">
    <source>
        <dbReference type="Proteomes" id="UP000314294"/>
    </source>
</evidence>
<organism evidence="2 3">
    <name type="scientific">Liparis tanakae</name>
    <name type="common">Tanaka's snailfish</name>
    <dbReference type="NCBI Taxonomy" id="230148"/>
    <lineage>
        <taxon>Eukaryota</taxon>
        <taxon>Metazoa</taxon>
        <taxon>Chordata</taxon>
        <taxon>Craniata</taxon>
        <taxon>Vertebrata</taxon>
        <taxon>Euteleostomi</taxon>
        <taxon>Actinopterygii</taxon>
        <taxon>Neopterygii</taxon>
        <taxon>Teleostei</taxon>
        <taxon>Neoteleostei</taxon>
        <taxon>Acanthomorphata</taxon>
        <taxon>Eupercaria</taxon>
        <taxon>Perciformes</taxon>
        <taxon>Cottioidei</taxon>
        <taxon>Cottales</taxon>
        <taxon>Liparidae</taxon>
        <taxon>Liparis</taxon>
    </lineage>
</organism>
<reference evidence="2 3" key="1">
    <citation type="submission" date="2019-03" db="EMBL/GenBank/DDBJ databases">
        <title>First draft genome of Liparis tanakae, snailfish: a comprehensive survey of snailfish specific genes.</title>
        <authorList>
            <person name="Kim W."/>
            <person name="Song I."/>
            <person name="Jeong J.-H."/>
            <person name="Kim D."/>
            <person name="Kim S."/>
            <person name="Ryu S."/>
            <person name="Song J.Y."/>
            <person name="Lee S.K."/>
        </authorList>
    </citation>
    <scope>NUCLEOTIDE SEQUENCE [LARGE SCALE GENOMIC DNA]</scope>
    <source>
        <tissue evidence="2">Muscle</tissue>
    </source>
</reference>
<dbReference type="Proteomes" id="UP000314294">
    <property type="component" value="Unassembled WGS sequence"/>
</dbReference>
<comment type="caution">
    <text evidence="2">The sequence shown here is derived from an EMBL/GenBank/DDBJ whole genome shotgun (WGS) entry which is preliminary data.</text>
</comment>
<keyword evidence="3" id="KW-1185">Reference proteome</keyword>
<protein>
    <submittedName>
        <fullName evidence="2">Uncharacterized protein</fullName>
    </submittedName>
</protein>
<dbReference type="AlphaFoldDB" id="A0A4Z2FIY3"/>
<name>A0A4Z2FIY3_9TELE</name>
<accession>A0A4Z2FIY3</accession>
<evidence type="ECO:0000313" key="2">
    <source>
        <dbReference type="EMBL" id="TNN41167.1"/>
    </source>
</evidence>
<gene>
    <name evidence="2" type="ORF">EYF80_048655</name>
</gene>
<proteinExistence type="predicted"/>
<dbReference type="EMBL" id="SRLO01001129">
    <property type="protein sequence ID" value="TNN41167.1"/>
    <property type="molecule type" value="Genomic_DNA"/>
</dbReference>
<evidence type="ECO:0000256" key="1">
    <source>
        <dbReference type="SAM" id="MobiDB-lite"/>
    </source>
</evidence>